<evidence type="ECO:0000256" key="1">
    <source>
        <dbReference type="SAM" id="MobiDB-lite"/>
    </source>
</evidence>
<reference evidence="2 3" key="1">
    <citation type="submission" date="2023-12" db="EMBL/GenBank/DDBJ databases">
        <title>Baltic Sea Cyanobacteria.</title>
        <authorList>
            <person name="Delbaje E."/>
            <person name="Fewer D.P."/>
            <person name="Shishido T.K."/>
        </authorList>
    </citation>
    <scope>NUCLEOTIDE SEQUENCE [LARGE SCALE GENOMIC DNA]</scope>
    <source>
        <strain evidence="2 3">UHCC 0281</strain>
    </source>
</reference>
<proteinExistence type="predicted"/>
<dbReference type="EMBL" id="JAYGHY010000013">
    <property type="protein sequence ID" value="MEA5442088.1"/>
    <property type="molecule type" value="Genomic_DNA"/>
</dbReference>
<evidence type="ECO:0000313" key="3">
    <source>
        <dbReference type="Proteomes" id="UP001302329"/>
    </source>
</evidence>
<accession>A0ABU5SU86</accession>
<protein>
    <submittedName>
        <fullName evidence="2">Uncharacterized protein</fullName>
    </submittedName>
</protein>
<feature type="compositionally biased region" description="Low complexity" evidence="1">
    <location>
        <begin position="288"/>
        <end position="300"/>
    </location>
</feature>
<keyword evidence="3" id="KW-1185">Reference proteome</keyword>
<dbReference type="Pfam" id="PF19866">
    <property type="entry name" value="DUF6339"/>
    <property type="match status" value="1"/>
</dbReference>
<comment type="caution">
    <text evidence="2">The sequence shown here is derived from an EMBL/GenBank/DDBJ whole genome shotgun (WGS) entry which is preliminary data.</text>
</comment>
<dbReference type="InterPro" id="IPR045920">
    <property type="entry name" value="DUF6339"/>
</dbReference>
<organism evidence="2 3">
    <name type="scientific">Cyanobium gracile UHCC 0281</name>
    <dbReference type="NCBI Taxonomy" id="3110309"/>
    <lineage>
        <taxon>Bacteria</taxon>
        <taxon>Bacillati</taxon>
        <taxon>Cyanobacteriota</taxon>
        <taxon>Cyanophyceae</taxon>
        <taxon>Synechococcales</taxon>
        <taxon>Prochlorococcaceae</taxon>
        <taxon>Cyanobium</taxon>
    </lineage>
</organism>
<evidence type="ECO:0000313" key="2">
    <source>
        <dbReference type="EMBL" id="MEA5442088.1"/>
    </source>
</evidence>
<feature type="compositionally biased region" description="Polar residues" evidence="1">
    <location>
        <begin position="301"/>
        <end position="311"/>
    </location>
</feature>
<name>A0ABU5SU86_9CYAN</name>
<feature type="region of interest" description="Disordered" evidence="1">
    <location>
        <begin position="269"/>
        <end position="327"/>
    </location>
</feature>
<dbReference type="Proteomes" id="UP001302329">
    <property type="component" value="Unassembled WGS sequence"/>
</dbReference>
<sequence>MSILIPQLPDSAALPIMAEMALCSDPSTLEPTGELKNSQAYVMATGGFPVEEPALKLLRHLIVAAARQQGFPERRPRSFLEFEFQVAEILGGWEPLWIDDVPSGESLRNACWTFLTVVVLPDVAIWRWPPSAVAESDKAWKGRVLGGGRNAFQRIHRRVLSLDRGPVHPDRWGLIRELKEDDFSNILERPTIGSNPHVAVCLAEEYLAMRERLSGCSAEIQTRVYREATKDLRAYGVVQPLDLLPREELGALIRRTFLRREEMYGSAHLGQSELAARDPSVHNDPRSNDSLPAAPSDSSDQQSETPQTSEAPTLEPPSLLRRLFGGA</sequence>
<feature type="compositionally biased region" description="Basic and acidic residues" evidence="1">
    <location>
        <begin position="275"/>
        <end position="287"/>
    </location>
</feature>
<dbReference type="RefSeq" id="WP_323356182.1">
    <property type="nucleotide sequence ID" value="NZ_JAYGHY010000013.1"/>
</dbReference>
<gene>
    <name evidence="2" type="ORF">VB739_05940</name>
</gene>